<feature type="compositionally biased region" description="Polar residues" evidence="1">
    <location>
        <begin position="15"/>
        <end position="29"/>
    </location>
</feature>
<dbReference type="InterPro" id="IPR007061">
    <property type="entry name" value="MST-like"/>
</dbReference>
<proteinExistence type="predicted"/>
<sequence length="297" mass="32225">MLTVGTPNRRCASRVTRSNRSSGELSSTPSRWSARTRVRSSWSASVVVKVSSPCSSPASRRDLLTSITECCAPQGQEAVCTSGTWTFARARRDACRPEAAPGRERPAVRRRCQRRRTAGHPRRGRTVDAITVLEDLFGRIGPTATRAVDGLGEDALTARVDPGANTIAWLAWHLARGQDAQVAGAVGRDQVWTRDGWARRFDLPFDDGATGYGQSADDVARVRARDDLLLGYVHAVQVESRDVLASLTADDLDRVVDEAWDPPVTLGVRLVSVAVDALEHAGQAAYLRGVLERTGRA</sequence>
<dbReference type="InterPro" id="IPR034660">
    <property type="entry name" value="DinB/YfiT-like"/>
</dbReference>
<accession>A0A4Y8R4I9</accession>
<feature type="region of interest" description="Disordered" evidence="1">
    <location>
        <begin position="98"/>
        <end position="123"/>
    </location>
</feature>
<comment type="caution">
    <text evidence="2">The sequence shown here is derived from an EMBL/GenBank/DDBJ whole genome shotgun (WGS) entry which is preliminary data.</text>
</comment>
<feature type="compositionally biased region" description="Basic residues" evidence="1">
    <location>
        <begin position="108"/>
        <end position="123"/>
    </location>
</feature>
<reference evidence="2 3" key="1">
    <citation type="submission" date="2019-03" db="EMBL/GenBank/DDBJ databases">
        <title>Cellulosimicrobium funkei JCM14302 Assembly.</title>
        <authorList>
            <person name="Dou T."/>
        </authorList>
    </citation>
    <scope>NUCLEOTIDE SEQUENCE [LARGE SCALE GENOMIC DNA]</scope>
    <source>
        <strain evidence="2 3">JCM 14302</strain>
    </source>
</reference>
<dbReference type="Gene3D" id="1.20.120.450">
    <property type="entry name" value="dinb family like domain"/>
    <property type="match status" value="1"/>
</dbReference>
<name>A0A4Y8R4I9_9MICO</name>
<organism evidence="2 3">
    <name type="scientific">Cellulosimicrobium funkei</name>
    <dbReference type="NCBI Taxonomy" id="264251"/>
    <lineage>
        <taxon>Bacteria</taxon>
        <taxon>Bacillati</taxon>
        <taxon>Actinomycetota</taxon>
        <taxon>Actinomycetes</taxon>
        <taxon>Micrococcales</taxon>
        <taxon>Promicromonosporaceae</taxon>
        <taxon>Cellulosimicrobium</taxon>
    </lineage>
</organism>
<feature type="region of interest" description="Disordered" evidence="1">
    <location>
        <begin position="1"/>
        <end position="30"/>
    </location>
</feature>
<dbReference type="AlphaFoldDB" id="A0A4Y8R4I9"/>
<dbReference type="NCBIfam" id="NF047843">
    <property type="entry name" value="MST_Rv0443"/>
    <property type="match status" value="1"/>
</dbReference>
<dbReference type="Proteomes" id="UP000298003">
    <property type="component" value="Unassembled WGS sequence"/>
</dbReference>
<gene>
    <name evidence="2" type="ORF">E1O70_06030</name>
</gene>
<evidence type="ECO:0000256" key="1">
    <source>
        <dbReference type="SAM" id="MobiDB-lite"/>
    </source>
</evidence>
<dbReference type="EMBL" id="SOZH01000004">
    <property type="protein sequence ID" value="TFF12888.1"/>
    <property type="molecule type" value="Genomic_DNA"/>
</dbReference>
<keyword evidence="3" id="KW-1185">Reference proteome</keyword>
<dbReference type="Pfam" id="PF04978">
    <property type="entry name" value="MST"/>
    <property type="match status" value="1"/>
</dbReference>
<evidence type="ECO:0000313" key="2">
    <source>
        <dbReference type="EMBL" id="TFF12888.1"/>
    </source>
</evidence>
<feature type="compositionally biased region" description="Basic and acidic residues" evidence="1">
    <location>
        <begin position="98"/>
        <end position="107"/>
    </location>
</feature>
<dbReference type="SUPFAM" id="SSF109854">
    <property type="entry name" value="DinB/YfiT-like putative metalloenzymes"/>
    <property type="match status" value="1"/>
</dbReference>
<protein>
    <submittedName>
        <fullName evidence="2">DUF664 domain-containing protein</fullName>
    </submittedName>
</protein>
<evidence type="ECO:0000313" key="3">
    <source>
        <dbReference type="Proteomes" id="UP000298003"/>
    </source>
</evidence>